<protein>
    <submittedName>
        <fullName evidence="2">Uncharacterized protein</fullName>
    </submittedName>
</protein>
<feature type="compositionally biased region" description="Basic and acidic residues" evidence="1">
    <location>
        <begin position="98"/>
        <end position="115"/>
    </location>
</feature>
<evidence type="ECO:0000313" key="2">
    <source>
        <dbReference type="EMBL" id="KAK8833682.1"/>
    </source>
</evidence>
<dbReference type="Proteomes" id="UP001470230">
    <property type="component" value="Unassembled WGS sequence"/>
</dbReference>
<sequence length="115" mass="12971">MLQDGGRPRLLPCQDRPPSPPLHNGRRAKGGYKGLHARLQEARIRQTAQVHGEDARPLGWRRLLPELGADLHRRGHGPQSSHDVRQASRPLQRGNGQRHLDMRGISEQGRVREVP</sequence>
<gene>
    <name evidence="2" type="ORF">M9Y10_042392</name>
</gene>
<organism evidence="2 3">
    <name type="scientific">Tritrichomonas musculus</name>
    <dbReference type="NCBI Taxonomy" id="1915356"/>
    <lineage>
        <taxon>Eukaryota</taxon>
        <taxon>Metamonada</taxon>
        <taxon>Parabasalia</taxon>
        <taxon>Tritrichomonadida</taxon>
        <taxon>Tritrichomonadidae</taxon>
        <taxon>Tritrichomonas</taxon>
    </lineage>
</organism>
<feature type="region of interest" description="Disordered" evidence="1">
    <location>
        <begin position="1"/>
        <end position="32"/>
    </location>
</feature>
<accession>A0ABR2GJ61</accession>
<comment type="caution">
    <text evidence="2">The sequence shown here is derived from an EMBL/GenBank/DDBJ whole genome shotgun (WGS) entry which is preliminary data.</text>
</comment>
<dbReference type="EMBL" id="JAPFFF010000723">
    <property type="protein sequence ID" value="KAK8833682.1"/>
    <property type="molecule type" value="Genomic_DNA"/>
</dbReference>
<evidence type="ECO:0000256" key="1">
    <source>
        <dbReference type="SAM" id="MobiDB-lite"/>
    </source>
</evidence>
<name>A0ABR2GJ61_9EUKA</name>
<evidence type="ECO:0000313" key="3">
    <source>
        <dbReference type="Proteomes" id="UP001470230"/>
    </source>
</evidence>
<reference evidence="2 3" key="1">
    <citation type="submission" date="2024-04" db="EMBL/GenBank/DDBJ databases">
        <title>Tritrichomonas musculus Genome.</title>
        <authorList>
            <person name="Alves-Ferreira E."/>
            <person name="Grigg M."/>
            <person name="Lorenzi H."/>
            <person name="Galac M."/>
        </authorList>
    </citation>
    <scope>NUCLEOTIDE SEQUENCE [LARGE SCALE GENOMIC DNA]</scope>
    <source>
        <strain evidence="2 3">EAF2021</strain>
    </source>
</reference>
<keyword evidence="3" id="KW-1185">Reference proteome</keyword>
<proteinExistence type="predicted"/>
<feature type="region of interest" description="Disordered" evidence="1">
    <location>
        <begin position="69"/>
        <end position="115"/>
    </location>
</feature>